<protein>
    <submittedName>
        <fullName evidence="6">FxsB family radical SAM/SPASM domain protein</fullName>
    </submittedName>
</protein>
<organism evidence="6 7">
    <name type="scientific">Microbispora cellulosiformans</name>
    <dbReference type="NCBI Taxonomy" id="2614688"/>
    <lineage>
        <taxon>Bacteria</taxon>
        <taxon>Bacillati</taxon>
        <taxon>Actinomycetota</taxon>
        <taxon>Actinomycetes</taxon>
        <taxon>Streptosporangiales</taxon>
        <taxon>Streptosporangiaceae</taxon>
        <taxon>Microbispora</taxon>
    </lineage>
</organism>
<dbReference type="SUPFAM" id="SSF102114">
    <property type="entry name" value="Radical SAM enzymes"/>
    <property type="match status" value="1"/>
</dbReference>
<dbReference type="AlphaFoldDB" id="A0A5J5KCC4"/>
<dbReference type="InterPro" id="IPR023867">
    <property type="entry name" value="Sulphatase_maturase_rSAM"/>
</dbReference>
<dbReference type="SFLD" id="SFLDG01072">
    <property type="entry name" value="dehydrogenase_like"/>
    <property type="match status" value="1"/>
</dbReference>
<dbReference type="SFLD" id="SFLDG01386">
    <property type="entry name" value="main_SPASM_domain-containing"/>
    <property type="match status" value="1"/>
</dbReference>
<dbReference type="NCBIfam" id="TIGR04269">
    <property type="entry name" value="SAM_SPASM_FxsB"/>
    <property type="match status" value="1"/>
</dbReference>
<evidence type="ECO:0000259" key="5">
    <source>
        <dbReference type="PROSITE" id="PS51918"/>
    </source>
</evidence>
<gene>
    <name evidence="6" type="ORF">F5972_02090</name>
</gene>
<evidence type="ECO:0000313" key="7">
    <source>
        <dbReference type="Proteomes" id="UP000327011"/>
    </source>
</evidence>
<keyword evidence="7" id="KW-1185">Reference proteome</keyword>
<dbReference type="EMBL" id="VYTZ01000001">
    <property type="protein sequence ID" value="KAA9381639.1"/>
    <property type="molecule type" value="Genomic_DNA"/>
</dbReference>
<name>A0A5J5KCC4_9ACTN</name>
<evidence type="ECO:0000256" key="3">
    <source>
        <dbReference type="ARBA" id="ARBA00023004"/>
    </source>
</evidence>
<dbReference type="CDD" id="cd01335">
    <property type="entry name" value="Radical_SAM"/>
    <property type="match status" value="1"/>
</dbReference>
<evidence type="ECO:0000256" key="4">
    <source>
        <dbReference type="ARBA" id="ARBA00023014"/>
    </source>
</evidence>
<dbReference type="Pfam" id="PF04055">
    <property type="entry name" value="Radical_SAM"/>
    <property type="match status" value="1"/>
</dbReference>
<dbReference type="GO" id="GO:0051536">
    <property type="term" value="F:iron-sulfur cluster binding"/>
    <property type="evidence" value="ECO:0007669"/>
    <property type="project" value="UniProtKB-KW"/>
</dbReference>
<comment type="caution">
    <text evidence="6">The sequence shown here is derived from an EMBL/GenBank/DDBJ whole genome shotgun (WGS) entry which is preliminary data.</text>
</comment>
<dbReference type="GO" id="GO:0016491">
    <property type="term" value="F:oxidoreductase activity"/>
    <property type="evidence" value="ECO:0007669"/>
    <property type="project" value="InterPro"/>
</dbReference>
<keyword evidence="2" id="KW-0479">Metal-binding</keyword>
<dbReference type="PROSITE" id="PS51918">
    <property type="entry name" value="RADICAL_SAM"/>
    <property type="match status" value="1"/>
</dbReference>
<dbReference type="Proteomes" id="UP000327011">
    <property type="component" value="Unassembled WGS sequence"/>
</dbReference>
<keyword evidence="1" id="KW-0949">S-adenosyl-L-methionine</keyword>
<dbReference type="InterPro" id="IPR058240">
    <property type="entry name" value="rSAM_sf"/>
</dbReference>
<dbReference type="GO" id="GO:0046872">
    <property type="term" value="F:metal ion binding"/>
    <property type="evidence" value="ECO:0007669"/>
    <property type="project" value="UniProtKB-KW"/>
</dbReference>
<keyword evidence="3" id="KW-0408">Iron</keyword>
<dbReference type="InterPro" id="IPR013785">
    <property type="entry name" value="Aldolase_TIM"/>
</dbReference>
<reference evidence="6 7" key="1">
    <citation type="submission" date="2019-09" db="EMBL/GenBank/DDBJ databases">
        <title>Screening of Novel Bioactive Compounds from Soil-Associated.</title>
        <authorList>
            <person name="Gong X."/>
        </authorList>
    </citation>
    <scope>NUCLEOTIDE SEQUENCE [LARGE SCALE GENOMIC DNA]</scope>
    <source>
        <strain evidence="6 7">Gxj-6</strain>
    </source>
</reference>
<dbReference type="SFLD" id="SFLDG01067">
    <property type="entry name" value="SPASM/twitch_domain_containing"/>
    <property type="match status" value="1"/>
</dbReference>
<keyword evidence="4" id="KW-0411">Iron-sulfur</keyword>
<evidence type="ECO:0000313" key="6">
    <source>
        <dbReference type="EMBL" id="KAA9381639.1"/>
    </source>
</evidence>
<dbReference type="PANTHER" id="PTHR43273:SF8">
    <property type="entry name" value="RADICAL SAM DOMAIN PROTEIN"/>
    <property type="match status" value="1"/>
</dbReference>
<dbReference type="InterPro" id="IPR026335">
    <property type="entry name" value="rSAM_SPASM_FxsB"/>
</dbReference>
<dbReference type="Gene3D" id="3.20.20.70">
    <property type="entry name" value="Aldolase class I"/>
    <property type="match status" value="1"/>
</dbReference>
<dbReference type="PANTHER" id="PTHR43273">
    <property type="entry name" value="ANAEROBIC SULFATASE-MATURATING ENZYME HOMOLOG ASLB-RELATED"/>
    <property type="match status" value="1"/>
</dbReference>
<feature type="domain" description="Radical SAM core" evidence="5">
    <location>
        <begin position="20"/>
        <end position="249"/>
    </location>
</feature>
<proteinExistence type="predicted"/>
<accession>A0A5J5KCC4</accession>
<dbReference type="InterPro" id="IPR007197">
    <property type="entry name" value="rSAM"/>
</dbReference>
<evidence type="ECO:0000256" key="2">
    <source>
        <dbReference type="ARBA" id="ARBA00022723"/>
    </source>
</evidence>
<sequence>MPEWPSTLDVDALLADGWRPTPFRQFILKIHSRCDLACSYCYVYEMADQTWRSRPRRMSRDTVAATAARIAEHVTAHGVESVEVVLHGGEPLLAGPAEIEHAVRTLRAAVPARVDVLAQTNATLLDDDYLRLFDALGVGLGVSLDGSRDAHDRVRRTADGRGSYDRTAAALTRLTSPAFRHLFRGLLCTVDLRNDPAETYEALCGFGPPAVDFLLPHGNWSAPPPGRTAGLPATPYADWLGAVFDRWYAAPGRAPRVRLFGEIIHLLLGGWSASEQVGLSPAAMVVVETDGEIEQSDLLKSAYEGAGSTGLHVATHSFDDLLLLPGTAARQIGTLALAAECAACPVGGICGGGLYAHRYRHGSGFQNPSVYCPDLLALIRRIGTAVQADLSARPKEPR</sequence>
<dbReference type="SFLD" id="SFLDS00029">
    <property type="entry name" value="Radical_SAM"/>
    <property type="match status" value="1"/>
</dbReference>
<evidence type="ECO:0000256" key="1">
    <source>
        <dbReference type="ARBA" id="ARBA00022691"/>
    </source>
</evidence>